<dbReference type="PANTHER" id="PTHR43817:SF1">
    <property type="entry name" value="HYDROLASE, FAMILY 43, PUTATIVE (AFU_ORTHOLOGUE AFUA_3G01660)-RELATED"/>
    <property type="match status" value="1"/>
</dbReference>
<keyword evidence="2 9" id="KW-0732">Signal</keyword>
<comment type="similarity">
    <text evidence="1 7">Belongs to the glycosyl hydrolase 43 family.</text>
</comment>
<dbReference type="GO" id="GO:0005975">
    <property type="term" value="P:carbohydrate metabolic process"/>
    <property type="evidence" value="ECO:0007669"/>
    <property type="project" value="InterPro"/>
</dbReference>
<evidence type="ECO:0000256" key="7">
    <source>
        <dbReference type="RuleBase" id="RU361187"/>
    </source>
</evidence>
<organism evidence="10 11">
    <name type="scientific">Dyella thiooxydans</name>
    <dbReference type="NCBI Taxonomy" id="445710"/>
    <lineage>
        <taxon>Bacteria</taxon>
        <taxon>Pseudomonadati</taxon>
        <taxon>Pseudomonadota</taxon>
        <taxon>Gammaproteobacteria</taxon>
        <taxon>Lysobacterales</taxon>
        <taxon>Rhodanobacteraceae</taxon>
        <taxon>Dyella</taxon>
    </lineage>
</organism>
<keyword evidence="3 7" id="KW-0378">Hydrolase</keyword>
<evidence type="ECO:0000256" key="8">
    <source>
        <dbReference type="SAM" id="MobiDB-lite"/>
    </source>
</evidence>
<dbReference type="PANTHER" id="PTHR43817">
    <property type="entry name" value="GLYCOSYL HYDROLASE"/>
    <property type="match status" value="1"/>
</dbReference>
<dbReference type="CDD" id="cd18820">
    <property type="entry name" value="GH43_LbAraf43-like"/>
    <property type="match status" value="1"/>
</dbReference>
<accession>A0A160N3G7</accession>
<dbReference type="EMBL" id="CP014841">
    <property type="protein sequence ID" value="AND70224.1"/>
    <property type="molecule type" value="Genomic_DNA"/>
</dbReference>
<dbReference type="InterPro" id="IPR016828">
    <property type="entry name" value="Alpha-L-arabinofuranosidase"/>
</dbReference>
<dbReference type="KEGG" id="dtx:ATSB10_27700"/>
<dbReference type="InterPro" id="IPR006710">
    <property type="entry name" value="Glyco_hydro_43"/>
</dbReference>
<proteinExistence type="inferred from homology"/>
<dbReference type="OrthoDB" id="9801455at2"/>
<evidence type="ECO:0000256" key="5">
    <source>
        <dbReference type="PIRSR" id="PIRSR606710-1"/>
    </source>
</evidence>
<feature type="chain" id="PRO_5007817653" evidence="9">
    <location>
        <begin position="30"/>
        <end position="352"/>
    </location>
</feature>
<dbReference type="Pfam" id="PF04616">
    <property type="entry name" value="Glyco_hydro_43"/>
    <property type="match status" value="1"/>
</dbReference>
<feature type="active site" description="Proton acceptor" evidence="5">
    <location>
        <position position="49"/>
    </location>
</feature>
<feature type="region of interest" description="Disordered" evidence="8">
    <location>
        <begin position="327"/>
        <end position="352"/>
    </location>
</feature>
<feature type="active site" description="Proton donor" evidence="5">
    <location>
        <position position="220"/>
    </location>
</feature>
<dbReference type="PIRSF" id="PIRSF025414">
    <property type="entry name" value="Alpha-L-arabinofuranosidase"/>
    <property type="match status" value="1"/>
</dbReference>
<dbReference type="AlphaFoldDB" id="A0A160N3G7"/>
<gene>
    <name evidence="10" type="ORF">ATSB10_27700</name>
</gene>
<dbReference type="RefSeq" id="WP_083966220.1">
    <property type="nucleotide sequence ID" value="NZ_CP014841.1"/>
</dbReference>
<feature type="signal peptide" evidence="9">
    <location>
        <begin position="1"/>
        <end position="29"/>
    </location>
</feature>
<sequence length="352" mass="38129">MARVTAVRRLLASLLAVTLPLLAAPAAGAATTPPAGETYTNPLLPSGPDPWVVQRDGVYYYMNTEGDRIALRKTRDLARLAEAPPITVWTPPHDGPGSFALWAPELHWLAGKWYLYYTASVRGHDDDAHRRIYVLENGAADPTTGTWVSKGALATERPGIDGTVFALKDQLYFVYSPYVGDHSDLVISRMANPWTLTGPQVDIAHPTHTWEMQGGRKILEGPEFLQGPSGKLFLTYSGSACWSDDYALGLLSAAAGADPMDPAAWHKSPRPVFAKSVKHGVYATGHNGFFQAPDGQDWIIYHANSGPGMKCTAKRAPHIQPFRWRKDGTPDFGVPAKEGVPLPAPATKAATP</sequence>
<keyword evidence="4 7" id="KW-0326">Glycosidase</keyword>
<dbReference type="STRING" id="445710.ATSB10_27700"/>
<evidence type="ECO:0000313" key="10">
    <source>
        <dbReference type="EMBL" id="AND70224.1"/>
    </source>
</evidence>
<dbReference type="PATRIC" id="fig|445710.3.peg.2765"/>
<evidence type="ECO:0000313" key="11">
    <source>
        <dbReference type="Proteomes" id="UP000077255"/>
    </source>
</evidence>
<dbReference type="InterPro" id="IPR023296">
    <property type="entry name" value="Glyco_hydro_beta-prop_sf"/>
</dbReference>
<evidence type="ECO:0000256" key="9">
    <source>
        <dbReference type="SAM" id="SignalP"/>
    </source>
</evidence>
<evidence type="ECO:0000256" key="4">
    <source>
        <dbReference type="ARBA" id="ARBA00023295"/>
    </source>
</evidence>
<evidence type="ECO:0000256" key="3">
    <source>
        <dbReference type="ARBA" id="ARBA00022801"/>
    </source>
</evidence>
<dbReference type="Proteomes" id="UP000077255">
    <property type="component" value="Chromosome"/>
</dbReference>
<keyword evidence="11" id="KW-1185">Reference proteome</keyword>
<evidence type="ECO:0000256" key="1">
    <source>
        <dbReference type="ARBA" id="ARBA00009865"/>
    </source>
</evidence>
<feature type="site" description="Important for catalytic activity, responsible for pKa modulation of the active site Glu and correct orientation of both the proton donor and substrate" evidence="6">
    <location>
        <position position="161"/>
    </location>
</feature>
<name>A0A160N3G7_9GAMM</name>
<evidence type="ECO:0000256" key="2">
    <source>
        <dbReference type="ARBA" id="ARBA00022729"/>
    </source>
</evidence>
<evidence type="ECO:0000256" key="6">
    <source>
        <dbReference type="PIRSR" id="PIRSR606710-2"/>
    </source>
</evidence>
<reference evidence="10 11" key="1">
    <citation type="submission" date="2016-02" db="EMBL/GenBank/DDBJ databases">
        <title>Complete genome sequencing and analysis of ATSB10, Dyella thiooxydans isolated from rhizosphere soil of sunflower (Helianthus annuus L.).</title>
        <authorList>
            <person name="Lee Y."/>
            <person name="Hwangbo K."/>
            <person name="Chung H."/>
            <person name="Yoo J."/>
            <person name="Kim K.Y."/>
            <person name="Sa T.M."/>
            <person name="Um Y."/>
            <person name="Madhaiyan M."/>
        </authorList>
    </citation>
    <scope>NUCLEOTIDE SEQUENCE [LARGE SCALE GENOMIC DNA]</scope>
    <source>
        <strain evidence="10 11">ATSB10</strain>
    </source>
</reference>
<dbReference type="SUPFAM" id="SSF75005">
    <property type="entry name" value="Arabinanase/levansucrase/invertase"/>
    <property type="match status" value="1"/>
</dbReference>
<protein>
    <submittedName>
        <fullName evidence="10">Glycoside hydrolase</fullName>
    </submittedName>
</protein>
<dbReference type="Gene3D" id="2.115.10.20">
    <property type="entry name" value="Glycosyl hydrolase domain, family 43"/>
    <property type="match status" value="1"/>
</dbReference>
<dbReference type="GO" id="GO:0004553">
    <property type="term" value="F:hydrolase activity, hydrolyzing O-glycosyl compounds"/>
    <property type="evidence" value="ECO:0007669"/>
    <property type="project" value="InterPro"/>
</dbReference>